<dbReference type="Proteomes" id="UP000241462">
    <property type="component" value="Unassembled WGS sequence"/>
</dbReference>
<dbReference type="EMBL" id="KZ678372">
    <property type="protein sequence ID" value="PSS05282.1"/>
    <property type="molecule type" value="Genomic_DNA"/>
</dbReference>
<sequence length="465" mass="52472">MWCRIRYALALGCLALLQGSNASADATKSPQYQALPSLREQASLLDGWTAERKALIPGILSKYNVDAWLMSQREYAEDTVFWALKSFTQFSARRRTTQLFLANATNGAPSAYSWIDNTPLVWSELKAVLQDQQPRSIALNTHSELAFSGGLHAGELNAIEAALGLEWTDKFVLEPMIAVELVATMVDSRLDWYRKMMETAWAIIDEAFSSRVIHPGVTTAQDVEWWMRDKIQALNYTTWFQPSVSILTENDCSMCPSSTGQESTVPRLLTEADFPAHLIQYGDILHCDFGVTALGLNTDTQHLAYVLQPGQPETEIPDSVLTGLQKANRLQDITRHHMKIGMTGNEILKNIRAQMKDEEIQGKIYCHATGEFGHSAGTVIGMTNLQDEVPFLGDLPLLKNTYYSIELYAEHYVPEKNMTVLFPQEEDVYWSEKSQSWEWVYGRQSQYLFVHSASKDQHMAAEIEL</sequence>
<feature type="chain" id="PRO_5015598753" evidence="1">
    <location>
        <begin position="23"/>
        <end position="465"/>
    </location>
</feature>
<accession>A0A2T3ANP6</accession>
<keyword evidence="1" id="KW-0732">Signal</keyword>
<dbReference type="Gene3D" id="3.90.230.10">
    <property type="entry name" value="Creatinase/methionine aminopeptidase superfamily"/>
    <property type="match status" value="1"/>
</dbReference>
<evidence type="ECO:0000256" key="1">
    <source>
        <dbReference type="SAM" id="SignalP"/>
    </source>
</evidence>
<proteinExistence type="predicted"/>
<dbReference type="SUPFAM" id="SSF55920">
    <property type="entry name" value="Creatinase/aminopeptidase"/>
    <property type="match status" value="1"/>
</dbReference>
<dbReference type="InterPro" id="IPR036005">
    <property type="entry name" value="Creatinase/aminopeptidase-like"/>
</dbReference>
<evidence type="ECO:0000313" key="2">
    <source>
        <dbReference type="EMBL" id="PSS05282.1"/>
    </source>
</evidence>
<feature type="signal peptide" evidence="1">
    <location>
        <begin position="1"/>
        <end position="22"/>
    </location>
</feature>
<keyword evidence="3" id="KW-1185">Reference proteome</keyword>
<protein>
    <submittedName>
        <fullName evidence="2">Putative lipo protein</fullName>
    </submittedName>
</protein>
<dbReference type="OrthoDB" id="3632757at2759"/>
<organism evidence="2 3">
    <name type="scientific">Coniella lustricola</name>
    <dbReference type="NCBI Taxonomy" id="2025994"/>
    <lineage>
        <taxon>Eukaryota</taxon>
        <taxon>Fungi</taxon>
        <taxon>Dikarya</taxon>
        <taxon>Ascomycota</taxon>
        <taxon>Pezizomycotina</taxon>
        <taxon>Sordariomycetes</taxon>
        <taxon>Sordariomycetidae</taxon>
        <taxon>Diaporthales</taxon>
        <taxon>Schizoparmaceae</taxon>
        <taxon>Coniella</taxon>
    </lineage>
</organism>
<name>A0A2T3ANP6_9PEZI</name>
<dbReference type="InParanoid" id="A0A2T3ANP6"/>
<dbReference type="STRING" id="2025994.A0A2T3ANP6"/>
<reference evidence="2 3" key="1">
    <citation type="journal article" date="2018" name="Mycol. Prog.">
        <title>Coniella lustricola, a new species from submerged detritus.</title>
        <authorList>
            <person name="Raudabaugh D.B."/>
            <person name="Iturriaga T."/>
            <person name="Carver A."/>
            <person name="Mondo S."/>
            <person name="Pangilinan J."/>
            <person name="Lipzen A."/>
            <person name="He G."/>
            <person name="Amirebrahimi M."/>
            <person name="Grigoriev I.V."/>
            <person name="Miller A.N."/>
        </authorList>
    </citation>
    <scope>NUCLEOTIDE SEQUENCE [LARGE SCALE GENOMIC DNA]</scope>
    <source>
        <strain evidence="2 3">B22-T-1</strain>
    </source>
</reference>
<evidence type="ECO:0000313" key="3">
    <source>
        <dbReference type="Proteomes" id="UP000241462"/>
    </source>
</evidence>
<gene>
    <name evidence="2" type="ORF">BD289DRAFT_4318</name>
</gene>
<dbReference type="AlphaFoldDB" id="A0A2T3ANP6"/>